<protein>
    <submittedName>
        <fullName evidence="1">DinB family protein</fullName>
    </submittedName>
</protein>
<dbReference type="Gene3D" id="1.20.120.450">
    <property type="entry name" value="dinb family like domain"/>
    <property type="match status" value="1"/>
</dbReference>
<gene>
    <name evidence="1" type="ORF">FXF69_26605</name>
</gene>
<keyword evidence="2" id="KW-1185">Reference proteome</keyword>
<organism evidence="1 2">
    <name type="scientific">Actinomadura chibensis</name>
    <dbReference type="NCBI Taxonomy" id="392828"/>
    <lineage>
        <taxon>Bacteria</taxon>
        <taxon>Bacillati</taxon>
        <taxon>Actinomycetota</taxon>
        <taxon>Actinomycetes</taxon>
        <taxon>Streptosporangiales</taxon>
        <taxon>Thermomonosporaceae</taxon>
        <taxon>Actinomadura</taxon>
    </lineage>
</organism>
<dbReference type="InterPro" id="IPR034660">
    <property type="entry name" value="DinB/YfiT-like"/>
</dbReference>
<dbReference type="STRING" id="1220554.GCA_001552135_00203"/>
<dbReference type="InterPro" id="IPR007061">
    <property type="entry name" value="MST-like"/>
</dbReference>
<dbReference type="SUPFAM" id="SSF109854">
    <property type="entry name" value="DinB/YfiT-like putative metalloenzymes"/>
    <property type="match status" value="1"/>
</dbReference>
<sequence>MEGVPYTGGEKENLRSSLDRHRDVVLWKLEGLDEEQARRPMTPTGTSLLGLTKHLASVEYGWFCETFGRESDAVPYDEDDPDADMRAEPHETTADIVAYYRRARAASDRTIDELDLDALGTSWRGVTVSLRWVLLHMIEETARHAGHMDIVRELIDSTTGYHRDVPDLPT</sequence>
<comment type="caution">
    <text evidence="1">The sequence shown here is derived from an EMBL/GenBank/DDBJ whole genome shotgun (WGS) entry which is preliminary data.</text>
</comment>
<proteinExistence type="predicted"/>
<dbReference type="Proteomes" id="UP000323380">
    <property type="component" value="Unassembled WGS sequence"/>
</dbReference>
<dbReference type="EMBL" id="VSFG01000006">
    <property type="protein sequence ID" value="TYB43391.1"/>
    <property type="molecule type" value="Genomic_DNA"/>
</dbReference>
<evidence type="ECO:0000313" key="1">
    <source>
        <dbReference type="EMBL" id="TYB43391.1"/>
    </source>
</evidence>
<reference evidence="1 2" key="1">
    <citation type="submission" date="2019-08" db="EMBL/GenBank/DDBJ databases">
        <title>Actinomadura sp. nov. CYP1-5 isolated from mountain soil.</title>
        <authorList>
            <person name="Songsumanus A."/>
            <person name="Kuncharoen N."/>
            <person name="Kudo T."/>
            <person name="Yuki M."/>
            <person name="Igarashi Y."/>
            <person name="Tanasupawat S."/>
        </authorList>
    </citation>
    <scope>NUCLEOTIDE SEQUENCE [LARGE SCALE GENOMIC DNA]</scope>
    <source>
        <strain evidence="1 2">JCM 14158</strain>
    </source>
</reference>
<evidence type="ECO:0000313" key="2">
    <source>
        <dbReference type="Proteomes" id="UP000323380"/>
    </source>
</evidence>
<dbReference type="RefSeq" id="WP_067884156.1">
    <property type="nucleotide sequence ID" value="NZ_VSFG01000006.1"/>
</dbReference>
<dbReference type="Pfam" id="PF04978">
    <property type="entry name" value="MST"/>
    <property type="match status" value="1"/>
</dbReference>
<name>A0A5D0NGQ7_9ACTN</name>
<dbReference type="AlphaFoldDB" id="A0A5D0NGQ7"/>
<accession>A0A5D0NGQ7</accession>